<name>A0ACC2FN64_DALPE</name>
<dbReference type="Proteomes" id="UP001157502">
    <property type="component" value="Chromosome 25"/>
</dbReference>
<evidence type="ECO:0000313" key="2">
    <source>
        <dbReference type="Proteomes" id="UP001157502"/>
    </source>
</evidence>
<evidence type="ECO:0000313" key="1">
    <source>
        <dbReference type="EMBL" id="KAJ7992803.1"/>
    </source>
</evidence>
<dbReference type="EMBL" id="CM055752">
    <property type="protein sequence ID" value="KAJ7992803.1"/>
    <property type="molecule type" value="Genomic_DNA"/>
</dbReference>
<comment type="caution">
    <text evidence="1">The sequence shown here is derived from an EMBL/GenBank/DDBJ whole genome shotgun (WGS) entry which is preliminary data.</text>
</comment>
<proteinExistence type="predicted"/>
<gene>
    <name evidence="1" type="ORF">DPEC_G00282480</name>
</gene>
<protein>
    <submittedName>
        <fullName evidence="1">Uncharacterized protein</fullName>
    </submittedName>
</protein>
<reference evidence="1" key="1">
    <citation type="submission" date="2021-05" db="EMBL/GenBank/DDBJ databases">
        <authorList>
            <person name="Pan Q."/>
            <person name="Jouanno E."/>
            <person name="Zahm M."/>
            <person name="Klopp C."/>
            <person name="Cabau C."/>
            <person name="Louis A."/>
            <person name="Berthelot C."/>
            <person name="Parey E."/>
            <person name="Roest Crollius H."/>
            <person name="Montfort J."/>
            <person name="Robinson-Rechavi M."/>
            <person name="Bouchez O."/>
            <person name="Lampietro C."/>
            <person name="Lopez Roques C."/>
            <person name="Donnadieu C."/>
            <person name="Postlethwait J."/>
            <person name="Bobe J."/>
            <person name="Dillon D."/>
            <person name="Chandos A."/>
            <person name="von Hippel F."/>
            <person name="Guiguen Y."/>
        </authorList>
    </citation>
    <scope>NUCLEOTIDE SEQUENCE</scope>
    <source>
        <strain evidence="1">YG-Jan2019</strain>
    </source>
</reference>
<keyword evidence="2" id="KW-1185">Reference proteome</keyword>
<sequence length="103" mass="11810">MAESNFEDEMEERYFEDLLRESDVRGCLYEPQYSETQLRLTEEQEAAAAEERSLPGGHEEEPVQSRAGADCWCQCSRCAPMDTDRVPLLLQISAMPFSSQRNN</sequence>
<accession>A0ACC2FN64</accession>
<organism evidence="1 2">
    <name type="scientific">Dallia pectoralis</name>
    <name type="common">Alaska blackfish</name>
    <dbReference type="NCBI Taxonomy" id="75939"/>
    <lineage>
        <taxon>Eukaryota</taxon>
        <taxon>Metazoa</taxon>
        <taxon>Chordata</taxon>
        <taxon>Craniata</taxon>
        <taxon>Vertebrata</taxon>
        <taxon>Euteleostomi</taxon>
        <taxon>Actinopterygii</taxon>
        <taxon>Neopterygii</taxon>
        <taxon>Teleostei</taxon>
        <taxon>Protacanthopterygii</taxon>
        <taxon>Esociformes</taxon>
        <taxon>Umbridae</taxon>
        <taxon>Dallia</taxon>
    </lineage>
</organism>